<evidence type="ECO:0000256" key="1">
    <source>
        <dbReference type="ARBA" id="ARBA00022741"/>
    </source>
</evidence>
<gene>
    <name evidence="6" type="ORF">S01H4_41897</name>
</gene>
<dbReference type="Pfam" id="PF00271">
    <property type="entry name" value="Helicase_C"/>
    <property type="match status" value="1"/>
</dbReference>
<feature type="domain" description="Helicase C-terminal" evidence="5">
    <location>
        <begin position="1"/>
        <end position="92"/>
    </location>
</feature>
<dbReference type="GO" id="GO:0005524">
    <property type="term" value="F:ATP binding"/>
    <property type="evidence" value="ECO:0007669"/>
    <property type="project" value="UniProtKB-KW"/>
</dbReference>
<dbReference type="GO" id="GO:0003677">
    <property type="term" value="F:DNA binding"/>
    <property type="evidence" value="ECO:0007669"/>
    <property type="project" value="TreeGrafter"/>
</dbReference>
<evidence type="ECO:0000256" key="4">
    <source>
        <dbReference type="ARBA" id="ARBA00022840"/>
    </source>
</evidence>
<dbReference type="PANTHER" id="PTHR14025">
    <property type="entry name" value="FANCONI ANEMIA GROUP M FANCM FAMILY MEMBER"/>
    <property type="match status" value="1"/>
</dbReference>
<evidence type="ECO:0000313" key="6">
    <source>
        <dbReference type="EMBL" id="GAH02681.1"/>
    </source>
</evidence>
<feature type="non-terminal residue" evidence="6">
    <location>
        <position position="1"/>
    </location>
</feature>
<dbReference type="AlphaFoldDB" id="X1C3M5"/>
<evidence type="ECO:0000256" key="2">
    <source>
        <dbReference type="ARBA" id="ARBA00022801"/>
    </source>
</evidence>
<evidence type="ECO:0000259" key="5">
    <source>
        <dbReference type="PROSITE" id="PS51194"/>
    </source>
</evidence>
<reference evidence="6" key="1">
    <citation type="journal article" date="2014" name="Front. Microbiol.">
        <title>High frequency of phylogenetically diverse reductive dehalogenase-homologous genes in deep subseafloor sedimentary metagenomes.</title>
        <authorList>
            <person name="Kawai M."/>
            <person name="Futagami T."/>
            <person name="Toyoda A."/>
            <person name="Takaki Y."/>
            <person name="Nishi S."/>
            <person name="Hori S."/>
            <person name="Arai W."/>
            <person name="Tsubouchi T."/>
            <person name="Morono Y."/>
            <person name="Uchiyama I."/>
            <person name="Ito T."/>
            <person name="Fujiyama A."/>
            <person name="Inagaki F."/>
            <person name="Takami H."/>
        </authorList>
    </citation>
    <scope>NUCLEOTIDE SEQUENCE</scope>
    <source>
        <strain evidence="6">Expedition CK06-06</strain>
    </source>
</reference>
<evidence type="ECO:0000256" key="3">
    <source>
        <dbReference type="ARBA" id="ARBA00022806"/>
    </source>
</evidence>
<dbReference type="GO" id="GO:0016787">
    <property type="term" value="F:hydrolase activity"/>
    <property type="evidence" value="ECO:0007669"/>
    <property type="project" value="UniProtKB-KW"/>
</dbReference>
<sequence>IAHGQMAEEQLEDIMIDFLEKKYDILVCTTIIEIGLDIPNVNTIIIDDAHKFGLSQLYQLRGRVGRSDRRAYAYFLYPSYRSISDTAKKRLQ</sequence>
<keyword evidence="2" id="KW-0378">Hydrolase</keyword>
<keyword evidence="1" id="KW-0547">Nucleotide-binding</keyword>
<dbReference type="InterPro" id="IPR001650">
    <property type="entry name" value="Helicase_C-like"/>
</dbReference>
<dbReference type="SMART" id="SM00490">
    <property type="entry name" value="HELICc"/>
    <property type="match status" value="1"/>
</dbReference>
<dbReference type="GO" id="GO:0043175">
    <property type="term" value="F:RNA polymerase core enzyme binding"/>
    <property type="evidence" value="ECO:0007669"/>
    <property type="project" value="TreeGrafter"/>
</dbReference>
<dbReference type="SUPFAM" id="SSF52540">
    <property type="entry name" value="P-loop containing nucleoside triphosphate hydrolases"/>
    <property type="match status" value="1"/>
</dbReference>
<dbReference type="GO" id="GO:0006355">
    <property type="term" value="P:regulation of DNA-templated transcription"/>
    <property type="evidence" value="ECO:0007669"/>
    <property type="project" value="TreeGrafter"/>
</dbReference>
<dbReference type="Gene3D" id="3.40.50.300">
    <property type="entry name" value="P-loop containing nucleotide triphosphate hydrolases"/>
    <property type="match status" value="1"/>
</dbReference>
<organism evidence="6">
    <name type="scientific">marine sediment metagenome</name>
    <dbReference type="NCBI Taxonomy" id="412755"/>
    <lineage>
        <taxon>unclassified sequences</taxon>
        <taxon>metagenomes</taxon>
        <taxon>ecological metagenomes</taxon>
    </lineage>
</organism>
<dbReference type="InterPro" id="IPR027417">
    <property type="entry name" value="P-loop_NTPase"/>
</dbReference>
<dbReference type="GO" id="GO:0004386">
    <property type="term" value="F:helicase activity"/>
    <property type="evidence" value="ECO:0007669"/>
    <property type="project" value="UniProtKB-KW"/>
</dbReference>
<dbReference type="GO" id="GO:0000716">
    <property type="term" value="P:transcription-coupled nucleotide-excision repair, DNA damage recognition"/>
    <property type="evidence" value="ECO:0007669"/>
    <property type="project" value="TreeGrafter"/>
</dbReference>
<accession>X1C3M5</accession>
<comment type="caution">
    <text evidence="6">The sequence shown here is derived from an EMBL/GenBank/DDBJ whole genome shotgun (WGS) entry which is preliminary data.</text>
</comment>
<dbReference type="GO" id="GO:0015616">
    <property type="term" value="F:DNA translocase activity"/>
    <property type="evidence" value="ECO:0007669"/>
    <property type="project" value="TreeGrafter"/>
</dbReference>
<keyword evidence="4" id="KW-0067">ATP-binding</keyword>
<name>X1C3M5_9ZZZZ</name>
<dbReference type="EMBL" id="BART01022948">
    <property type="protein sequence ID" value="GAH02681.1"/>
    <property type="molecule type" value="Genomic_DNA"/>
</dbReference>
<proteinExistence type="predicted"/>
<keyword evidence="3" id="KW-0347">Helicase</keyword>
<dbReference type="PANTHER" id="PTHR14025:SF29">
    <property type="entry name" value="TRANSCRIPTION-REPAIR-COUPLING FACTOR"/>
    <property type="match status" value="1"/>
</dbReference>
<protein>
    <recommendedName>
        <fullName evidence="5">Helicase C-terminal domain-containing protein</fullName>
    </recommendedName>
</protein>
<dbReference type="PROSITE" id="PS51194">
    <property type="entry name" value="HELICASE_CTER"/>
    <property type="match status" value="1"/>
</dbReference>